<evidence type="ECO:0000313" key="4">
    <source>
        <dbReference type="Proteomes" id="UP000419144"/>
    </source>
</evidence>
<sequence>MSRFTMRRFVLQNIIAVAAHCPSTTIASAAVAVMTGSTGPASASAASSPSTSSWVQRMLVKSHTSSASASSSHFALVTEAEMEWIRRCRREDAEESRVVLATRPSRSILRGIGGGSLNVVLGFAISPLVFLAVALERVRLGNGVSALWTAPCYGLLWGSVFFLCAQYAAVQQVALSSYYGVVATPLYYCVNRCPMVDAGVSASTSAPRARAWTWNGLSCCFEAPQGTLNAHHPLLQLYEGPSLLRERAMKRVTRRNTDKMKRAKYSGKTRMSSTGGIADDDYYGLIGVPADATLRQIKEAYNQKVLQIHPDRNPSPDAAQQFDRVTKAYRVLSNPAQRKKFDLGGAKGVEDTGAKKREAVRALFGGEDVHRIAGDVFISSFSQRVIDGLDYTCEELAVLRQCMYEQCRDELLNNYLVHYDAGAEASEAVAASRKVTGTRKSSGSCRSPWKGDAVVIRLRNLLNIGLAKEVLYTIGHEYKRVIAYYDIERRGPSNNNAAREASGGGLPSPASDAVAPCLKSVSLPSFVVARAKLYLKTVGPHRWQVRRQKFRFLAAVRGHTFKDSEAMVDLAWYTSVQELETTASTVALGLLYDPQLPAAEATHRRDALEALADTFIRYGQPYKGASKATMNELMSSMREYQQQKQREKDTQ</sequence>
<dbReference type="OrthoDB" id="10250354at2759"/>
<evidence type="ECO:0000259" key="2">
    <source>
        <dbReference type="PROSITE" id="PS50076"/>
    </source>
</evidence>
<proteinExistence type="predicted"/>
<keyword evidence="1" id="KW-0472">Membrane</keyword>
<dbReference type="FunFam" id="1.10.287.110:FF:000228">
    <property type="entry name" value="Chaperone protein DNAJ, putative"/>
    <property type="match status" value="1"/>
</dbReference>
<feature type="domain" description="J" evidence="2">
    <location>
        <begin position="281"/>
        <end position="345"/>
    </location>
</feature>
<dbReference type="SUPFAM" id="SSF46565">
    <property type="entry name" value="Chaperone J-domain"/>
    <property type="match status" value="1"/>
</dbReference>
<evidence type="ECO:0000256" key="1">
    <source>
        <dbReference type="SAM" id="Phobius"/>
    </source>
</evidence>
<dbReference type="PROSITE" id="PS50076">
    <property type="entry name" value="DNAJ_2"/>
    <property type="match status" value="1"/>
</dbReference>
<reference evidence="3" key="1">
    <citation type="submission" date="2019-11" db="EMBL/GenBank/DDBJ databases">
        <title>Leishmania tarentolae CDS.</title>
        <authorList>
            <person name="Goto Y."/>
            <person name="Yamagishi J."/>
        </authorList>
    </citation>
    <scope>NUCLEOTIDE SEQUENCE [LARGE SCALE GENOMIC DNA]</scope>
    <source>
        <strain evidence="3">Parrot Tar II</strain>
    </source>
</reference>
<evidence type="ECO:0000313" key="3">
    <source>
        <dbReference type="EMBL" id="GET89482.1"/>
    </source>
</evidence>
<protein>
    <recommendedName>
        <fullName evidence="2">J domain-containing protein</fullName>
    </recommendedName>
</protein>
<keyword evidence="1" id="KW-1133">Transmembrane helix</keyword>
<name>A0A640KJ13_LEITA</name>
<keyword evidence="4" id="KW-1185">Reference proteome</keyword>
<dbReference type="PANTHER" id="PTHR44094">
    <property type="entry name" value="DNAJ HEAT SHOCK N-TERMINAL DOMAIN-CONTAINING PROTEIN"/>
    <property type="match status" value="1"/>
</dbReference>
<dbReference type="InterPro" id="IPR052423">
    <property type="entry name" value="EMIR"/>
</dbReference>
<dbReference type="EMBL" id="BLBS01000035">
    <property type="protein sequence ID" value="GET89482.1"/>
    <property type="molecule type" value="Genomic_DNA"/>
</dbReference>
<dbReference type="PANTHER" id="PTHR44094:SF7">
    <property type="entry name" value="PROTEIN DNAJ, PUTATIVE-RELATED"/>
    <property type="match status" value="1"/>
</dbReference>
<organism evidence="3 4">
    <name type="scientific">Leishmania tarentolae</name>
    <name type="common">Sauroleishmania tarentolae</name>
    <dbReference type="NCBI Taxonomy" id="5689"/>
    <lineage>
        <taxon>Eukaryota</taxon>
        <taxon>Discoba</taxon>
        <taxon>Euglenozoa</taxon>
        <taxon>Kinetoplastea</taxon>
        <taxon>Metakinetoplastina</taxon>
        <taxon>Trypanosomatida</taxon>
        <taxon>Trypanosomatidae</taxon>
        <taxon>Leishmaniinae</taxon>
        <taxon>Leishmania</taxon>
        <taxon>lizard Leishmania</taxon>
    </lineage>
</organism>
<dbReference type="Gene3D" id="1.10.287.110">
    <property type="entry name" value="DnaJ domain"/>
    <property type="match status" value="1"/>
</dbReference>
<comment type="caution">
    <text evidence="3">The sequence shown here is derived from an EMBL/GenBank/DDBJ whole genome shotgun (WGS) entry which is preliminary data.</text>
</comment>
<dbReference type="VEuPathDB" id="TriTrypDB:LtaPh_2611300"/>
<gene>
    <name evidence="3" type="ORF">LtaPh_2611300</name>
</gene>
<dbReference type="PRINTS" id="PR00625">
    <property type="entry name" value="JDOMAIN"/>
</dbReference>
<dbReference type="InterPro" id="IPR001623">
    <property type="entry name" value="DnaJ_domain"/>
</dbReference>
<keyword evidence="1" id="KW-0812">Transmembrane</keyword>
<dbReference type="CDD" id="cd06257">
    <property type="entry name" value="DnaJ"/>
    <property type="match status" value="1"/>
</dbReference>
<dbReference type="Pfam" id="PF00226">
    <property type="entry name" value="DnaJ"/>
    <property type="match status" value="1"/>
</dbReference>
<accession>A0A640KJ13</accession>
<feature type="transmembrane region" description="Helical" evidence="1">
    <location>
        <begin position="115"/>
        <end position="135"/>
    </location>
</feature>
<dbReference type="AlphaFoldDB" id="A0A640KJ13"/>
<dbReference type="InterPro" id="IPR036869">
    <property type="entry name" value="J_dom_sf"/>
</dbReference>
<dbReference type="SMART" id="SM00271">
    <property type="entry name" value="DnaJ"/>
    <property type="match status" value="1"/>
</dbReference>
<dbReference type="Proteomes" id="UP000419144">
    <property type="component" value="Unassembled WGS sequence"/>
</dbReference>
<feature type="transmembrane region" description="Helical" evidence="1">
    <location>
        <begin position="147"/>
        <end position="169"/>
    </location>
</feature>